<evidence type="ECO:0000256" key="3">
    <source>
        <dbReference type="ARBA" id="ARBA00022692"/>
    </source>
</evidence>
<dbReference type="InterPro" id="IPR013604">
    <property type="entry name" value="7TM_chemorcpt"/>
</dbReference>
<gene>
    <name evidence="7" type="ORF">FWK35_00026695</name>
</gene>
<evidence type="ECO:0000256" key="5">
    <source>
        <dbReference type="ARBA" id="ARBA00023136"/>
    </source>
</evidence>
<keyword evidence="5 6" id="KW-0472">Membrane</keyword>
<dbReference type="GO" id="GO:0005886">
    <property type="term" value="C:plasma membrane"/>
    <property type="evidence" value="ECO:0007669"/>
    <property type="project" value="UniProtKB-SubCell"/>
</dbReference>
<accession>A0A6G0WTY0</accession>
<evidence type="ECO:0000313" key="7">
    <source>
        <dbReference type="EMBL" id="KAF0730961.1"/>
    </source>
</evidence>
<dbReference type="GO" id="GO:0007165">
    <property type="term" value="P:signal transduction"/>
    <property type="evidence" value="ECO:0007669"/>
    <property type="project" value="UniProtKB-KW"/>
</dbReference>
<keyword evidence="2 6" id="KW-1003">Cell membrane</keyword>
<name>A0A6G0WTY0_APHCR</name>
<evidence type="ECO:0000256" key="2">
    <source>
        <dbReference type="ARBA" id="ARBA00022475"/>
    </source>
</evidence>
<feature type="non-terminal residue" evidence="7">
    <location>
        <position position="404"/>
    </location>
</feature>
<feature type="transmembrane region" description="Helical" evidence="6">
    <location>
        <begin position="273"/>
        <end position="294"/>
    </location>
</feature>
<protein>
    <recommendedName>
        <fullName evidence="6">Gustatory receptor</fullName>
    </recommendedName>
</protein>
<comment type="subcellular location">
    <subcellularLocation>
        <location evidence="1 6">Cell membrane</location>
        <topology evidence="1 6">Multi-pass membrane protein</topology>
    </subcellularLocation>
</comment>
<evidence type="ECO:0000256" key="6">
    <source>
        <dbReference type="RuleBase" id="RU363108"/>
    </source>
</evidence>
<feature type="transmembrane region" description="Helical" evidence="6">
    <location>
        <begin position="40"/>
        <end position="58"/>
    </location>
</feature>
<keyword evidence="6" id="KW-0675">Receptor</keyword>
<feature type="transmembrane region" description="Helical" evidence="6">
    <location>
        <begin position="236"/>
        <end position="261"/>
    </location>
</feature>
<organism evidence="7 8">
    <name type="scientific">Aphis craccivora</name>
    <name type="common">Cowpea aphid</name>
    <dbReference type="NCBI Taxonomy" id="307492"/>
    <lineage>
        <taxon>Eukaryota</taxon>
        <taxon>Metazoa</taxon>
        <taxon>Ecdysozoa</taxon>
        <taxon>Arthropoda</taxon>
        <taxon>Hexapoda</taxon>
        <taxon>Insecta</taxon>
        <taxon>Pterygota</taxon>
        <taxon>Neoptera</taxon>
        <taxon>Paraneoptera</taxon>
        <taxon>Hemiptera</taxon>
        <taxon>Sternorrhyncha</taxon>
        <taxon>Aphidomorpha</taxon>
        <taxon>Aphidoidea</taxon>
        <taxon>Aphididae</taxon>
        <taxon>Aphidini</taxon>
        <taxon>Aphis</taxon>
        <taxon>Aphis</taxon>
    </lineage>
</organism>
<reference evidence="7 8" key="1">
    <citation type="submission" date="2019-08" db="EMBL/GenBank/DDBJ databases">
        <title>Whole genome of Aphis craccivora.</title>
        <authorList>
            <person name="Voronova N.V."/>
            <person name="Shulinski R.S."/>
            <person name="Bandarenka Y.V."/>
            <person name="Zhorov D.G."/>
            <person name="Warner D."/>
        </authorList>
    </citation>
    <scope>NUCLEOTIDE SEQUENCE [LARGE SCALE GENOMIC DNA]</scope>
    <source>
        <strain evidence="7">180601</strain>
        <tissue evidence="7">Whole Body</tissue>
    </source>
</reference>
<dbReference type="Proteomes" id="UP000478052">
    <property type="component" value="Unassembled WGS sequence"/>
</dbReference>
<feature type="non-terminal residue" evidence="7">
    <location>
        <position position="1"/>
    </location>
</feature>
<evidence type="ECO:0000256" key="4">
    <source>
        <dbReference type="ARBA" id="ARBA00022989"/>
    </source>
</evidence>
<dbReference type="OrthoDB" id="6607226at2759"/>
<keyword evidence="8" id="KW-1185">Reference proteome</keyword>
<feature type="transmembrane region" description="Helical" evidence="6">
    <location>
        <begin position="194"/>
        <end position="216"/>
    </location>
</feature>
<evidence type="ECO:0000313" key="8">
    <source>
        <dbReference type="Proteomes" id="UP000478052"/>
    </source>
</evidence>
<comment type="caution">
    <text evidence="7">The sequence shown here is derived from an EMBL/GenBank/DDBJ whole genome shotgun (WGS) entry which is preliminary data.</text>
</comment>
<feature type="transmembrane region" description="Helical" evidence="6">
    <location>
        <begin position="164"/>
        <end position="182"/>
    </location>
</feature>
<dbReference type="EMBL" id="VUJU01008425">
    <property type="protein sequence ID" value="KAF0730961.1"/>
    <property type="molecule type" value="Genomic_DNA"/>
</dbReference>
<proteinExistence type="inferred from homology"/>
<dbReference type="Pfam" id="PF08395">
    <property type="entry name" value="7tm_7"/>
    <property type="match status" value="1"/>
</dbReference>
<keyword evidence="6" id="KW-0807">Transducer</keyword>
<evidence type="ECO:0000256" key="1">
    <source>
        <dbReference type="ARBA" id="ARBA00004651"/>
    </source>
</evidence>
<comment type="function">
    <text evidence="6">Gustatory receptor which mediates acceptance or avoidance behavior, depending on its substrates.</text>
</comment>
<keyword evidence="4 6" id="KW-1133">Transmembrane helix</keyword>
<dbReference type="AlphaFoldDB" id="A0A6G0WTY0"/>
<sequence>NFVETLNLFINASKIVGLINYCCVIESGLLYRNVKSTYQLFLELIRMFVYLIITYHLIFNVGLRYIMCHFNIIKYWTIFIAARISEKWMMKFINGIIEFDRKLFFFNSYYSVKVYSISKRFWMISFASFILFFMYCQIFIFQLQGKQIYDFSLYSKFLFHSPDIINFVVMITSLYYLSNLGYRFCELNRLWKCLPFGLITLPGGLTSSEIIIIMLVERIRLLHAELSELLRLFSLGYGPVLLMYFTFSFAHALIDTFFFTVYRELLRKDYFPFIFYPIHILEMISIIYVTSWVIEEKRRIISYLRLNRISKMSIDIKLQIKTFMHQISVYEPNEFTAFGFFNLDLRLTMPVNLSIIDCWHLYYDTNERPPLDIKKSLISKFNTYTGFGSSGYHKKERFLSTYIL</sequence>
<comment type="similarity">
    <text evidence="6">Belongs to the insect chemoreceptor superfamily. Gustatory receptor (GR) family.</text>
</comment>
<feature type="transmembrane region" description="Helical" evidence="6">
    <location>
        <begin position="121"/>
        <end position="144"/>
    </location>
</feature>
<comment type="caution">
    <text evidence="6">Lacks conserved residue(s) required for the propagation of feature annotation.</text>
</comment>
<keyword evidence="3 6" id="KW-0812">Transmembrane</keyword>
<dbReference type="GO" id="GO:0050909">
    <property type="term" value="P:sensory perception of taste"/>
    <property type="evidence" value="ECO:0007669"/>
    <property type="project" value="InterPro"/>
</dbReference>